<evidence type="ECO:0000259" key="10">
    <source>
        <dbReference type="PROSITE" id="PS50928"/>
    </source>
</evidence>
<dbReference type="Pfam" id="PF00528">
    <property type="entry name" value="BPD_transp_1"/>
    <property type="match status" value="1"/>
</dbReference>
<evidence type="ECO:0000256" key="4">
    <source>
        <dbReference type="ARBA" id="ARBA00022692"/>
    </source>
</evidence>
<dbReference type="GO" id="GO:0015031">
    <property type="term" value="P:protein transport"/>
    <property type="evidence" value="ECO:0007669"/>
    <property type="project" value="UniProtKB-KW"/>
</dbReference>
<organism evidence="11 12">
    <name type="scientific">Rhizobium daejeonense</name>
    <dbReference type="NCBI Taxonomy" id="240521"/>
    <lineage>
        <taxon>Bacteria</taxon>
        <taxon>Pseudomonadati</taxon>
        <taxon>Pseudomonadota</taxon>
        <taxon>Alphaproteobacteria</taxon>
        <taxon>Hyphomicrobiales</taxon>
        <taxon>Rhizobiaceae</taxon>
        <taxon>Rhizobium/Agrobacterium group</taxon>
        <taxon>Rhizobium</taxon>
    </lineage>
</organism>
<dbReference type="InterPro" id="IPR035906">
    <property type="entry name" value="MetI-like_sf"/>
</dbReference>
<keyword evidence="4 9" id="KW-0812">Transmembrane</keyword>
<sequence>MRLAKKLLATPEGAIGLALLLLLAMIALLAPVLSPGDPLRIAGRALIAPFTDPALPLGTDRLGRDVLAGLLHGARTSLAVGLAAAVAALALGLSVGMTAGFAGGLVDEALMRVVDAFQIVPGFLLALAFVSVMGGSMPVVVLAIALGAWSDPARLTRAQVLSVREQDYVASARVIGMHPAEIACKEILPNILPPLLALSAVIVAAAILTEAALSFLGLGDPNMVTWGSMIAEGRNVLRSSPWLSVIPGLALVVTVIAVYLVGEGLDRTLKDQKDSTR</sequence>
<keyword evidence="2 9" id="KW-0813">Transport</keyword>
<evidence type="ECO:0000256" key="7">
    <source>
        <dbReference type="ARBA" id="ARBA00022989"/>
    </source>
</evidence>
<gene>
    <name evidence="11" type="ORF">G6N76_21130</name>
</gene>
<dbReference type="InterPro" id="IPR000515">
    <property type="entry name" value="MetI-like"/>
</dbReference>
<feature type="transmembrane region" description="Helical" evidence="9">
    <location>
        <begin position="195"/>
        <end position="219"/>
    </location>
</feature>
<dbReference type="GO" id="GO:0015833">
    <property type="term" value="P:peptide transport"/>
    <property type="evidence" value="ECO:0007669"/>
    <property type="project" value="UniProtKB-KW"/>
</dbReference>
<reference evidence="11 12" key="1">
    <citation type="submission" date="2020-02" db="EMBL/GenBank/DDBJ databases">
        <title>Genome sequence of the type strain CCBAU10050 of Rhizobium daejeonense.</title>
        <authorList>
            <person name="Gao J."/>
            <person name="Sun J."/>
        </authorList>
    </citation>
    <scope>NUCLEOTIDE SEQUENCE [LARGE SCALE GENOMIC DNA]</scope>
    <source>
        <strain evidence="11 12">CCBAU10050</strain>
    </source>
</reference>
<keyword evidence="12" id="KW-1185">Reference proteome</keyword>
<comment type="similarity">
    <text evidence="9">Belongs to the binding-protein-dependent transport system permease family.</text>
</comment>
<dbReference type="InterPro" id="IPR050366">
    <property type="entry name" value="BP-dependent_transpt_permease"/>
</dbReference>
<dbReference type="GO" id="GO:0005886">
    <property type="term" value="C:plasma membrane"/>
    <property type="evidence" value="ECO:0007669"/>
    <property type="project" value="UniProtKB-SubCell"/>
</dbReference>
<evidence type="ECO:0000313" key="11">
    <source>
        <dbReference type="EMBL" id="NGO66168.1"/>
    </source>
</evidence>
<feature type="transmembrane region" description="Helical" evidence="9">
    <location>
        <begin position="14"/>
        <end position="34"/>
    </location>
</feature>
<keyword evidence="7 9" id="KW-1133">Transmembrane helix</keyword>
<evidence type="ECO:0000256" key="8">
    <source>
        <dbReference type="ARBA" id="ARBA00023136"/>
    </source>
</evidence>
<evidence type="ECO:0000313" key="12">
    <source>
        <dbReference type="Proteomes" id="UP000477849"/>
    </source>
</evidence>
<feature type="domain" description="ABC transmembrane type-1" evidence="10">
    <location>
        <begin position="74"/>
        <end position="262"/>
    </location>
</feature>
<evidence type="ECO:0000256" key="9">
    <source>
        <dbReference type="RuleBase" id="RU363032"/>
    </source>
</evidence>
<dbReference type="RefSeq" id="WP_163901696.1">
    <property type="nucleotide sequence ID" value="NZ_CP048427.1"/>
</dbReference>
<dbReference type="Proteomes" id="UP000477849">
    <property type="component" value="Unassembled WGS sequence"/>
</dbReference>
<evidence type="ECO:0000256" key="5">
    <source>
        <dbReference type="ARBA" id="ARBA00022856"/>
    </source>
</evidence>
<name>A0A6M1SD34_9HYPH</name>
<dbReference type="Gene3D" id="1.10.3720.10">
    <property type="entry name" value="MetI-like"/>
    <property type="match status" value="1"/>
</dbReference>
<dbReference type="EMBL" id="JAAKZH010000009">
    <property type="protein sequence ID" value="NGO66168.1"/>
    <property type="molecule type" value="Genomic_DNA"/>
</dbReference>
<comment type="caution">
    <text evidence="11">The sequence shown here is derived from an EMBL/GenBank/DDBJ whole genome shotgun (WGS) entry which is preliminary data.</text>
</comment>
<keyword evidence="3" id="KW-1003">Cell membrane</keyword>
<dbReference type="SUPFAM" id="SSF161098">
    <property type="entry name" value="MetI-like"/>
    <property type="match status" value="1"/>
</dbReference>
<feature type="transmembrane region" description="Helical" evidence="9">
    <location>
        <begin position="123"/>
        <end position="149"/>
    </location>
</feature>
<dbReference type="PANTHER" id="PTHR43386">
    <property type="entry name" value="OLIGOPEPTIDE TRANSPORT SYSTEM PERMEASE PROTEIN APPC"/>
    <property type="match status" value="1"/>
</dbReference>
<dbReference type="GO" id="GO:0055085">
    <property type="term" value="P:transmembrane transport"/>
    <property type="evidence" value="ECO:0007669"/>
    <property type="project" value="InterPro"/>
</dbReference>
<dbReference type="AlphaFoldDB" id="A0A6M1SD34"/>
<feature type="transmembrane region" description="Helical" evidence="9">
    <location>
        <begin position="78"/>
        <end position="103"/>
    </location>
</feature>
<accession>A0A6M1SD34</accession>
<feature type="transmembrane region" description="Helical" evidence="9">
    <location>
        <begin position="239"/>
        <end position="261"/>
    </location>
</feature>
<keyword evidence="8 9" id="KW-0472">Membrane</keyword>
<evidence type="ECO:0000256" key="6">
    <source>
        <dbReference type="ARBA" id="ARBA00022927"/>
    </source>
</evidence>
<dbReference type="PROSITE" id="PS50928">
    <property type="entry name" value="ABC_TM1"/>
    <property type="match status" value="1"/>
</dbReference>
<evidence type="ECO:0000256" key="3">
    <source>
        <dbReference type="ARBA" id="ARBA00022475"/>
    </source>
</evidence>
<evidence type="ECO:0000256" key="1">
    <source>
        <dbReference type="ARBA" id="ARBA00004651"/>
    </source>
</evidence>
<keyword evidence="5" id="KW-0571">Peptide transport</keyword>
<proteinExistence type="inferred from homology"/>
<evidence type="ECO:0000256" key="2">
    <source>
        <dbReference type="ARBA" id="ARBA00022448"/>
    </source>
</evidence>
<dbReference type="PANTHER" id="PTHR43386:SF1">
    <property type="entry name" value="D,D-DIPEPTIDE TRANSPORT SYSTEM PERMEASE PROTEIN DDPC-RELATED"/>
    <property type="match status" value="1"/>
</dbReference>
<comment type="subcellular location">
    <subcellularLocation>
        <location evidence="1 9">Cell membrane</location>
        <topology evidence="1 9">Multi-pass membrane protein</topology>
    </subcellularLocation>
</comment>
<dbReference type="CDD" id="cd06261">
    <property type="entry name" value="TM_PBP2"/>
    <property type="match status" value="1"/>
</dbReference>
<keyword evidence="6" id="KW-0653">Protein transport</keyword>
<protein>
    <submittedName>
        <fullName evidence="11">ABC transporter permease</fullName>
    </submittedName>
</protein>